<reference evidence="1 2" key="1">
    <citation type="submission" date="2020-10" db="EMBL/GenBank/DDBJ databases">
        <title>Genome analysis of Massilia species.</title>
        <authorList>
            <person name="Jung D.-H."/>
        </authorList>
    </citation>
    <scope>NUCLEOTIDE SEQUENCE [LARGE SCALE GENOMIC DNA]</scope>
    <source>
        <strain evidence="2">sipir</strain>
    </source>
</reference>
<accession>A0ABY4A6U0</accession>
<evidence type="ECO:0000313" key="2">
    <source>
        <dbReference type="Proteomes" id="UP000831532"/>
    </source>
</evidence>
<evidence type="ECO:0008006" key="3">
    <source>
        <dbReference type="Google" id="ProtNLM"/>
    </source>
</evidence>
<evidence type="ECO:0000313" key="1">
    <source>
        <dbReference type="EMBL" id="UOD30490.1"/>
    </source>
</evidence>
<keyword evidence="2" id="KW-1185">Reference proteome</keyword>
<protein>
    <recommendedName>
        <fullName evidence="3">Type II toxin-antitoxin system HicA family toxin</fullName>
    </recommendedName>
</protein>
<organism evidence="1 2">
    <name type="scientific">Massilia violaceinigra</name>
    <dbReference type="NCBI Taxonomy" id="2045208"/>
    <lineage>
        <taxon>Bacteria</taxon>
        <taxon>Pseudomonadati</taxon>
        <taxon>Pseudomonadota</taxon>
        <taxon>Betaproteobacteria</taxon>
        <taxon>Burkholderiales</taxon>
        <taxon>Oxalobacteraceae</taxon>
        <taxon>Telluria group</taxon>
        <taxon>Massilia</taxon>
    </lineage>
</organism>
<proteinExistence type="predicted"/>
<dbReference type="Proteomes" id="UP000831532">
    <property type="component" value="Chromosome"/>
</dbReference>
<dbReference type="EMBL" id="CP063361">
    <property type="protein sequence ID" value="UOD30490.1"/>
    <property type="molecule type" value="Genomic_DNA"/>
</dbReference>
<sequence length="90" mass="10303">MTKATYDEVLAHLKQRPRTTSCKDLLRLLEGLEFIVRAGSRGNHYTYRHPRITGFRGNFACGHGRNPDVLPVYIRDILGVLAEYESTLKK</sequence>
<dbReference type="RefSeq" id="WP_243491703.1">
    <property type="nucleotide sequence ID" value="NZ_CP063361.1"/>
</dbReference>
<name>A0ABY4A6U0_9BURK</name>
<gene>
    <name evidence="1" type="ORF">INH39_01700</name>
</gene>